<accession>A0A0S1SRN0</accession>
<dbReference type="Pfam" id="PF18920">
    <property type="entry name" value="DUF5671"/>
    <property type="match status" value="1"/>
</dbReference>
<feature type="transmembrane region" description="Helical" evidence="1">
    <location>
        <begin position="124"/>
        <end position="143"/>
    </location>
</feature>
<keyword evidence="1" id="KW-0812">Transmembrane</keyword>
<evidence type="ECO:0000259" key="2">
    <source>
        <dbReference type="Pfam" id="PF18920"/>
    </source>
</evidence>
<keyword evidence="1" id="KW-1133">Transmembrane helix</keyword>
<evidence type="ECO:0000256" key="1">
    <source>
        <dbReference type="SAM" id="Phobius"/>
    </source>
</evidence>
<dbReference type="STRING" id="1735162.PeribacterB2_0322"/>
<protein>
    <recommendedName>
        <fullName evidence="2">DUF5671 domain-containing protein</fullName>
    </recommendedName>
</protein>
<proteinExistence type="predicted"/>
<dbReference type="AlphaFoldDB" id="A0A0S1SGG5"/>
<accession>A0A0S1SGG5</accession>
<dbReference type="InterPro" id="IPR043728">
    <property type="entry name" value="DUF5671"/>
</dbReference>
<feature type="transmembrane region" description="Helical" evidence="1">
    <location>
        <begin position="95"/>
        <end position="118"/>
    </location>
</feature>
<feature type="transmembrane region" description="Helical" evidence="1">
    <location>
        <begin position="12"/>
        <end position="36"/>
    </location>
</feature>
<organism evidence="3 4">
    <name type="scientific">Candidatus Peribacter riflensis</name>
    <dbReference type="NCBI Taxonomy" id="1735162"/>
    <lineage>
        <taxon>Bacteria</taxon>
        <taxon>Candidatus Peregrinibacteriota</taxon>
        <taxon>Candidatus Peribacteria</taxon>
        <taxon>Candidatus Peribacterales</taxon>
        <taxon>Candidatus Peribacteraceae</taxon>
        <taxon>Candidatus Peribacter</taxon>
    </lineage>
</organism>
<dbReference type="Proteomes" id="UP000069135">
    <property type="component" value="Chromosome"/>
</dbReference>
<evidence type="ECO:0000313" key="3">
    <source>
        <dbReference type="EMBL" id="ALM13020.1"/>
    </source>
</evidence>
<gene>
    <name evidence="3" type="ORF">PeribacterD1_0322</name>
</gene>
<feature type="transmembrane region" description="Helical" evidence="1">
    <location>
        <begin position="164"/>
        <end position="182"/>
    </location>
</feature>
<accession>A0A0S1SUJ3</accession>
<accession>A0A0S1SKM4</accession>
<name>A0A0S1SGG5_9BACT</name>
<dbReference type="EMBL" id="CP013065">
    <property type="protein sequence ID" value="ALM13020.1"/>
    <property type="molecule type" value="Genomic_DNA"/>
</dbReference>
<feature type="domain" description="DUF5671" evidence="2">
    <location>
        <begin position="10"/>
        <end position="143"/>
    </location>
</feature>
<keyword evidence="1" id="KW-0472">Membrane</keyword>
<feature type="transmembrane region" description="Helical" evidence="1">
    <location>
        <begin position="56"/>
        <end position="75"/>
    </location>
</feature>
<evidence type="ECO:0000313" key="4">
    <source>
        <dbReference type="Proteomes" id="UP000069135"/>
    </source>
</evidence>
<reference evidence="4" key="1">
    <citation type="submission" date="2015-10" db="EMBL/GenBank/DDBJ databases">
        <title>Analysis of five complete genome sequences for members of the class Peribacteria in the recently recognized Peregrinibacteria bacterial phylum.</title>
        <authorList>
            <person name="Anantharaman K."/>
            <person name="Brown C.T."/>
            <person name="Burstein D."/>
            <person name="Castelle C.J."/>
            <person name="Probst A.J."/>
            <person name="Thomas B.C."/>
            <person name="Williams K.H."/>
            <person name="Banfield J.F."/>
        </authorList>
    </citation>
    <scope>NUCLEOTIDE SEQUENCE [LARGE SCALE GENOMIC DNA]</scope>
</reference>
<dbReference type="KEGG" id="prf:PeribacterA2_0322"/>
<reference evidence="3 4" key="2">
    <citation type="journal article" date="2016" name="PeerJ">
        <title>Analysis of five complete genome sequences for members of the class Peribacteria in the recently recognized Peregrinibacteria bacterial phylum.</title>
        <authorList>
            <person name="Anantharaman K."/>
            <person name="Brown C.T."/>
            <person name="Burstein D."/>
            <person name="Castelle C.J."/>
            <person name="Probst A.J."/>
            <person name="Thomas B.C."/>
            <person name="Williams K.H."/>
            <person name="Banfield J.F."/>
        </authorList>
    </citation>
    <scope>NUCLEOTIDE SEQUENCE [LARGE SCALE GENOMIC DNA]</scope>
    <source>
        <strain evidence="3">RIFOXYD1_FULL_PER-ii_59_16</strain>
    </source>
</reference>
<sequence length="318" mass="35768">MSDSHTYPRDFFLYLLATVTLYVSVISGLMLLFQFINLAFPDPLDYAVGVRASIRWGAAMLTVLFPAFAFTTGFLHRDLTSHPEKAEYRIRKWLLYLTVFVAALVVIGDLITLLFNFLNGDLTVRFLLKILAVGLVAGLVFGYEMWDVRRTSFQPTSGNRTVSWGLAGIVLVVIVAGFFLSGSPFEQRRVRFDEQRLSDLQQIQYQVTEFWIAKNTVPASLSEVQSPLTGFVLPSDPDTREPYGYERLSALKFSLCATFDTTSDSASKNRDSYAMKPGSMDFWEHGTGRVCFERTIDPDLYRDRAGKFVPGPVAAPVQ</sequence>
<accession>A0A0S1SQ88</accession>